<keyword evidence="1" id="KW-1133">Transmembrane helix</keyword>
<evidence type="ECO:0000313" key="2">
    <source>
        <dbReference type="EMBL" id="KAB0678043.1"/>
    </source>
</evidence>
<dbReference type="Proteomes" id="UP000432089">
    <property type="component" value="Unassembled WGS sequence"/>
</dbReference>
<protein>
    <submittedName>
        <fullName evidence="2">Uncharacterized protein</fullName>
    </submittedName>
</protein>
<keyword evidence="1" id="KW-0812">Transmembrane</keyword>
<accession>A0A7V7PMD6</accession>
<name>A0A7V7PMD6_9HYPH</name>
<dbReference type="RefSeq" id="WP_150971549.1">
    <property type="nucleotide sequence ID" value="NZ_VZDO01000014.1"/>
</dbReference>
<evidence type="ECO:0000256" key="1">
    <source>
        <dbReference type="SAM" id="Phobius"/>
    </source>
</evidence>
<organism evidence="2 3">
    <name type="scientific">Plantimonas leprariae</name>
    <dbReference type="NCBI Taxonomy" id="2615207"/>
    <lineage>
        <taxon>Bacteria</taxon>
        <taxon>Pseudomonadati</taxon>
        <taxon>Pseudomonadota</taxon>
        <taxon>Alphaproteobacteria</taxon>
        <taxon>Hyphomicrobiales</taxon>
        <taxon>Aurantimonadaceae</taxon>
        <taxon>Plantimonas</taxon>
    </lineage>
</organism>
<comment type="caution">
    <text evidence="2">The sequence shown here is derived from an EMBL/GenBank/DDBJ whole genome shotgun (WGS) entry which is preliminary data.</text>
</comment>
<sequence length="145" mass="15798">MSENAASIHHIREEMRFEADVLNGRINALISAEAFLTIAFTMALGNPGTGHVALILSVIGFVLAVLSWPGVNTGIRIINEWNTLLIASLEAAPEATRLMWRPSIFSEAAGRSDRAHRRGMVFARSMPIVFALAWSLFAGIAVVRL</sequence>
<reference evidence="2 3" key="1">
    <citation type="submission" date="2019-09" db="EMBL/GenBank/DDBJ databases">
        <title>YIM 132180 draft genome.</title>
        <authorList>
            <person name="Zhang K."/>
        </authorList>
    </citation>
    <scope>NUCLEOTIDE SEQUENCE [LARGE SCALE GENOMIC DNA]</scope>
    <source>
        <strain evidence="2 3">YIM 132180</strain>
    </source>
</reference>
<proteinExistence type="predicted"/>
<gene>
    <name evidence="2" type="ORF">F6X38_16590</name>
</gene>
<keyword evidence="3" id="KW-1185">Reference proteome</keyword>
<keyword evidence="1" id="KW-0472">Membrane</keyword>
<dbReference type="AlphaFoldDB" id="A0A7V7PMD6"/>
<evidence type="ECO:0000313" key="3">
    <source>
        <dbReference type="Proteomes" id="UP000432089"/>
    </source>
</evidence>
<feature type="transmembrane region" description="Helical" evidence="1">
    <location>
        <begin position="121"/>
        <end position="143"/>
    </location>
</feature>
<dbReference type="EMBL" id="VZDO01000014">
    <property type="protein sequence ID" value="KAB0678043.1"/>
    <property type="molecule type" value="Genomic_DNA"/>
</dbReference>
<feature type="transmembrane region" description="Helical" evidence="1">
    <location>
        <begin position="26"/>
        <end position="45"/>
    </location>
</feature>
<feature type="transmembrane region" description="Helical" evidence="1">
    <location>
        <begin position="51"/>
        <end position="71"/>
    </location>
</feature>